<dbReference type="Gene3D" id="3.40.1000.10">
    <property type="entry name" value="Mog1/PsbP, alpha/beta/alpha sandwich"/>
    <property type="match status" value="1"/>
</dbReference>
<accession>A0A6P2CBY1</accession>
<evidence type="ECO:0000313" key="3">
    <source>
        <dbReference type="EMBL" id="TXG90259.1"/>
    </source>
</evidence>
<feature type="region of interest" description="Disordered" evidence="2">
    <location>
        <begin position="41"/>
        <end position="75"/>
    </location>
</feature>
<feature type="region of interest" description="Disordered" evidence="2">
    <location>
        <begin position="1"/>
        <end position="26"/>
    </location>
</feature>
<feature type="compositionally biased region" description="Low complexity" evidence="2">
    <location>
        <begin position="15"/>
        <end position="26"/>
    </location>
</feature>
<dbReference type="InterPro" id="IPR019674">
    <property type="entry name" value="Lipoprotein_LpqN/LpqT-like"/>
</dbReference>
<dbReference type="Proteomes" id="UP000471120">
    <property type="component" value="Unassembled WGS sequence"/>
</dbReference>
<reference evidence="3 4" key="1">
    <citation type="submission" date="2018-07" db="EMBL/GenBank/DDBJ databases">
        <title>Genome sequence of Rhodococcus rhodnii ATCC 35071 from Rhodnius prolixus.</title>
        <authorList>
            <person name="Patel V."/>
            <person name="Vogel K.J."/>
        </authorList>
    </citation>
    <scope>NUCLEOTIDE SEQUENCE [LARGE SCALE GENOMIC DNA]</scope>
    <source>
        <strain evidence="3 4">ATCC 35071</strain>
    </source>
</reference>
<feature type="region of interest" description="Disordered" evidence="2">
    <location>
        <begin position="82"/>
        <end position="101"/>
    </location>
</feature>
<sequence>MRRPATMHSRSLPHTLSGTRRTSSVTTFTCSSSSERAAATAVANWWRRSPAARPHGSTGSKRRARTARCSSRTTDVRIERGRSESPGFDSVRCCPRGHQRGRKPMTTTELFDYIESQEATYSPCEQGTPDCPTVLLPGLDGWHNVPVASGGGIYLARANTERAVDGWAPNAVVLQGRLSRILPPGDLLGRAHYDTANLPAWDEEVRSFERWHGHPSLFVEGTYEHESRSLFCTTRYVLVRNQQGLFMIQLTTTIRSDGMDDLYADAGTFDSDMRII</sequence>
<organism evidence="3 4">
    <name type="scientific">Rhodococcus rhodnii</name>
    <dbReference type="NCBI Taxonomy" id="38312"/>
    <lineage>
        <taxon>Bacteria</taxon>
        <taxon>Bacillati</taxon>
        <taxon>Actinomycetota</taxon>
        <taxon>Actinomycetes</taxon>
        <taxon>Mycobacteriales</taxon>
        <taxon>Nocardiaceae</taxon>
        <taxon>Rhodococcus</taxon>
    </lineage>
</organism>
<proteinExistence type="predicted"/>
<evidence type="ECO:0000313" key="4">
    <source>
        <dbReference type="Proteomes" id="UP000471120"/>
    </source>
</evidence>
<keyword evidence="1" id="KW-0732">Signal</keyword>
<comment type="caution">
    <text evidence="3">The sequence shown here is derived from an EMBL/GenBank/DDBJ whole genome shotgun (WGS) entry which is preliminary data.</text>
</comment>
<dbReference type="Pfam" id="PF10738">
    <property type="entry name" value="Lpp-LpqN"/>
    <property type="match status" value="1"/>
</dbReference>
<gene>
    <name evidence="3" type="ORF">DW322_08530</name>
</gene>
<protein>
    <submittedName>
        <fullName evidence="3">Uncharacterized protein</fullName>
    </submittedName>
</protein>
<dbReference type="EMBL" id="QRCM01000001">
    <property type="protein sequence ID" value="TXG90259.1"/>
    <property type="molecule type" value="Genomic_DNA"/>
</dbReference>
<dbReference type="AlphaFoldDB" id="A0A6P2CBY1"/>
<evidence type="ECO:0000256" key="1">
    <source>
        <dbReference type="ARBA" id="ARBA00022729"/>
    </source>
</evidence>
<evidence type="ECO:0000256" key="2">
    <source>
        <dbReference type="SAM" id="MobiDB-lite"/>
    </source>
</evidence>
<name>A0A6P2CBY1_9NOCA</name>